<evidence type="ECO:0000256" key="12">
    <source>
        <dbReference type="ARBA" id="ARBA00023004"/>
    </source>
</evidence>
<comment type="catalytic activity">
    <reaction evidence="19">
        <text>S-sulfanyl-L-cysteinyl-[SoxY protein] + thiosulfate + 2 Fe(III)-[cytochrome c] = S-(2-sulfodisulfanyl)-L-cysteinyl-[SoxY protein] + 2 Fe(II)-[cytochrome c] + 2 H(+)</text>
        <dbReference type="Rhea" id="RHEA:51224"/>
        <dbReference type="Rhea" id="RHEA-COMP:10350"/>
        <dbReference type="Rhea" id="RHEA-COMP:14399"/>
        <dbReference type="Rhea" id="RHEA-COMP:14689"/>
        <dbReference type="Rhea" id="RHEA-COMP:14690"/>
        <dbReference type="ChEBI" id="CHEBI:15378"/>
        <dbReference type="ChEBI" id="CHEBI:29033"/>
        <dbReference type="ChEBI" id="CHEBI:29034"/>
        <dbReference type="ChEBI" id="CHEBI:33542"/>
        <dbReference type="ChEBI" id="CHEBI:61963"/>
        <dbReference type="ChEBI" id="CHEBI:140664"/>
        <dbReference type="EC" id="2.8.5.2"/>
    </reaction>
</comment>
<evidence type="ECO:0000256" key="10">
    <source>
        <dbReference type="ARBA" id="ARBA00022764"/>
    </source>
</evidence>
<gene>
    <name evidence="22" type="ordered locus">Tgr7_0853</name>
</gene>
<evidence type="ECO:0000313" key="22">
    <source>
        <dbReference type="EMBL" id="ACL71944.1"/>
    </source>
</evidence>
<dbReference type="Pfam" id="PF21342">
    <property type="entry name" value="SoxA-TsdA_cyt-c"/>
    <property type="match status" value="1"/>
</dbReference>
<keyword evidence="23" id="KW-1185">Reference proteome</keyword>
<dbReference type="GO" id="GO:0070069">
    <property type="term" value="C:cytochrome complex"/>
    <property type="evidence" value="ECO:0007669"/>
    <property type="project" value="InterPro"/>
</dbReference>
<dbReference type="GO" id="GO:0046872">
    <property type="term" value="F:metal ion binding"/>
    <property type="evidence" value="ECO:0007669"/>
    <property type="project" value="UniProtKB-KW"/>
</dbReference>
<keyword evidence="11" id="KW-0249">Electron transport</keyword>
<dbReference type="Proteomes" id="UP000002383">
    <property type="component" value="Chromosome"/>
</dbReference>
<dbReference type="GO" id="GO:0019417">
    <property type="term" value="P:sulfur oxidation"/>
    <property type="evidence" value="ECO:0007669"/>
    <property type="project" value="InterPro"/>
</dbReference>
<comment type="subcellular location">
    <subcellularLocation>
        <location evidence="1">Periplasm</location>
    </subcellularLocation>
</comment>
<evidence type="ECO:0000256" key="2">
    <source>
        <dbReference type="ARBA" id="ARBA00011530"/>
    </source>
</evidence>
<keyword evidence="6" id="KW-0349">Heme</keyword>
<evidence type="ECO:0000256" key="8">
    <source>
        <dbReference type="ARBA" id="ARBA00022723"/>
    </source>
</evidence>
<accession>B8GN83</accession>
<keyword evidence="7" id="KW-0808">Transferase</keyword>
<dbReference type="AlphaFoldDB" id="B8GN83"/>
<feature type="signal peptide" evidence="20">
    <location>
        <begin position="1"/>
        <end position="21"/>
    </location>
</feature>
<dbReference type="RefSeq" id="WP_012637432.1">
    <property type="nucleotide sequence ID" value="NC_011901.1"/>
</dbReference>
<evidence type="ECO:0000256" key="15">
    <source>
        <dbReference type="ARBA" id="ARBA00030833"/>
    </source>
</evidence>
<dbReference type="NCBIfam" id="TIGR04484">
    <property type="entry name" value="thiosulf_SoxA"/>
    <property type="match status" value="1"/>
</dbReference>
<evidence type="ECO:0000256" key="6">
    <source>
        <dbReference type="ARBA" id="ARBA00022617"/>
    </source>
</evidence>
<keyword evidence="5" id="KW-0813">Transport</keyword>
<dbReference type="GO" id="GO:0009055">
    <property type="term" value="F:electron transfer activity"/>
    <property type="evidence" value="ECO:0007669"/>
    <property type="project" value="InterPro"/>
</dbReference>
<dbReference type="EC" id="2.8.5.2" evidence="3"/>
<evidence type="ECO:0000256" key="4">
    <source>
        <dbReference type="ARBA" id="ARBA00019364"/>
    </source>
</evidence>
<evidence type="ECO:0000256" key="1">
    <source>
        <dbReference type="ARBA" id="ARBA00004418"/>
    </source>
</evidence>
<evidence type="ECO:0000256" key="9">
    <source>
        <dbReference type="ARBA" id="ARBA00022729"/>
    </source>
</evidence>
<evidence type="ECO:0000256" key="11">
    <source>
        <dbReference type="ARBA" id="ARBA00022982"/>
    </source>
</evidence>
<dbReference type="GO" id="GO:0042597">
    <property type="term" value="C:periplasmic space"/>
    <property type="evidence" value="ECO:0007669"/>
    <property type="project" value="UniProtKB-SubCell"/>
</dbReference>
<keyword evidence="9 20" id="KW-0732">Signal</keyword>
<organism evidence="22 23">
    <name type="scientific">Thioalkalivibrio sulfidiphilus (strain HL-EbGR7)</name>
    <dbReference type="NCBI Taxonomy" id="396588"/>
    <lineage>
        <taxon>Bacteria</taxon>
        <taxon>Pseudomonadati</taxon>
        <taxon>Pseudomonadota</taxon>
        <taxon>Gammaproteobacteria</taxon>
        <taxon>Chromatiales</taxon>
        <taxon>Ectothiorhodospiraceae</taxon>
        <taxon>Thioalkalivibrio</taxon>
    </lineage>
</organism>
<dbReference type="GO" id="GO:0016669">
    <property type="term" value="F:oxidoreductase activity, acting on a sulfur group of donors, cytochrome as acceptor"/>
    <property type="evidence" value="ECO:0007669"/>
    <property type="project" value="InterPro"/>
</dbReference>
<comment type="subunit">
    <text evidence="2">Heterodimer of SoxA and SoxX.</text>
</comment>
<keyword evidence="8" id="KW-0479">Metal-binding</keyword>
<dbReference type="eggNOG" id="COG3258">
    <property type="taxonomic scope" value="Bacteria"/>
</dbReference>
<evidence type="ECO:0000256" key="7">
    <source>
        <dbReference type="ARBA" id="ARBA00022679"/>
    </source>
</evidence>
<evidence type="ECO:0000256" key="3">
    <source>
        <dbReference type="ARBA" id="ARBA00012408"/>
    </source>
</evidence>
<proteinExistence type="inferred from homology"/>
<dbReference type="EMBL" id="CP001339">
    <property type="protein sequence ID" value="ACL71944.1"/>
    <property type="molecule type" value="Genomic_DNA"/>
</dbReference>
<feature type="chain" id="PRO_5002873173" description="L-cysteine S-thiosulfotransferase subunit SoxA" evidence="20">
    <location>
        <begin position="22"/>
        <end position="277"/>
    </location>
</feature>
<keyword evidence="12" id="KW-0408">Iron</keyword>
<sequence precursor="true">MFKKALLALPLALTVGVSAHAKNPEDVLQGLINSIDSAYLTQSEQNLMMMPDNPALWIAEDGRALFHTPRGPNNVSLETCDFGKGPGVLEGAYAELPRYFADTGRVMDLETRLVHCMRTIQGFAADDPAVRARHNNTSDHMQLQTYIASYSNGMPWNPPLSHPLEKALRDAGEQMFFRRAGALDMNCATCHSQSGKRIRASVLPNANVPQEWTKAISWPAFRVGHDHVRSSQHRVRGCYWQMRQGQIVAGSDASIALISYWTDLARGQPAILPDMKR</sequence>
<evidence type="ECO:0000256" key="19">
    <source>
        <dbReference type="ARBA" id="ARBA00048423"/>
    </source>
</evidence>
<reference evidence="22 23" key="1">
    <citation type="journal article" date="2011" name="Stand. Genomic Sci.">
        <title>Complete genome sequence of 'Thioalkalivibrio sulfidophilus' HL-EbGr7.</title>
        <authorList>
            <person name="Muyzer G."/>
            <person name="Sorokin D.Y."/>
            <person name="Mavromatis K."/>
            <person name="Lapidus A."/>
            <person name="Clum A."/>
            <person name="Ivanova N."/>
            <person name="Pati A."/>
            <person name="d'Haeseleer P."/>
            <person name="Woyke T."/>
            <person name="Kyrpides N.C."/>
        </authorList>
    </citation>
    <scope>NUCLEOTIDE SEQUENCE [LARGE SCALE GENOMIC DNA]</scope>
    <source>
        <strain evidence="22 23">HL-EbGR7</strain>
    </source>
</reference>
<comment type="catalytic activity">
    <reaction evidence="18">
        <text>L-cysteinyl-[SoxY protein] + thiosulfate + 2 Fe(III)-[cytochrome c] = S-sulfosulfanyl-L-cysteinyl-[SoxY protein] + 2 Fe(II)-[cytochrome c] + 2 H(+)</text>
        <dbReference type="Rhea" id="RHEA:56720"/>
        <dbReference type="Rhea" id="RHEA-COMP:10350"/>
        <dbReference type="Rhea" id="RHEA-COMP:14328"/>
        <dbReference type="Rhea" id="RHEA-COMP:14399"/>
        <dbReference type="Rhea" id="RHEA-COMP:14691"/>
        <dbReference type="ChEBI" id="CHEBI:15378"/>
        <dbReference type="ChEBI" id="CHEBI:29033"/>
        <dbReference type="ChEBI" id="CHEBI:29034"/>
        <dbReference type="ChEBI" id="CHEBI:29950"/>
        <dbReference type="ChEBI" id="CHEBI:33542"/>
        <dbReference type="ChEBI" id="CHEBI:139321"/>
        <dbReference type="EC" id="2.8.5.2"/>
    </reaction>
</comment>
<evidence type="ECO:0000256" key="20">
    <source>
        <dbReference type="SAM" id="SignalP"/>
    </source>
</evidence>
<evidence type="ECO:0000313" key="23">
    <source>
        <dbReference type="Proteomes" id="UP000002383"/>
    </source>
</evidence>
<protein>
    <recommendedName>
        <fullName evidence="4">L-cysteine S-thiosulfotransferase subunit SoxA</fullName>
        <ecNumber evidence="3">2.8.5.2</ecNumber>
    </recommendedName>
    <alternativeName>
        <fullName evidence="16">Protein SoxA</fullName>
    </alternativeName>
    <alternativeName>
        <fullName evidence="17">SoxAX cytochrome complex subunit A</fullName>
    </alternativeName>
    <alternativeName>
        <fullName evidence="15">Sulfur oxidizing protein A</fullName>
    </alternativeName>
    <alternativeName>
        <fullName evidence="14">Thiosulfate-oxidizing multienzyme system protein SoxA</fullName>
    </alternativeName>
</protein>
<comment type="similarity">
    <text evidence="13">Belongs to the SoxA family.</text>
</comment>
<dbReference type="InterPro" id="IPR025710">
    <property type="entry name" value="SoxA"/>
</dbReference>
<evidence type="ECO:0000256" key="17">
    <source>
        <dbReference type="ARBA" id="ARBA00032318"/>
    </source>
</evidence>
<dbReference type="STRING" id="396588.Tgr7_0853"/>
<evidence type="ECO:0000256" key="14">
    <source>
        <dbReference type="ARBA" id="ARBA00030174"/>
    </source>
</evidence>
<dbReference type="HOGENOM" id="CLU_079910_0_0_6"/>
<keyword evidence="10" id="KW-0574">Periplasm</keyword>
<evidence type="ECO:0000259" key="21">
    <source>
        <dbReference type="Pfam" id="PF21342"/>
    </source>
</evidence>
<dbReference type="InterPro" id="IPR036909">
    <property type="entry name" value="Cyt_c-like_dom_sf"/>
</dbReference>
<evidence type="ECO:0000256" key="13">
    <source>
        <dbReference type="ARBA" id="ARBA00025746"/>
    </source>
</evidence>
<dbReference type="InterPro" id="IPR009056">
    <property type="entry name" value="Cyt_c-like_dom"/>
</dbReference>
<dbReference type="KEGG" id="tgr:Tgr7_0853"/>
<name>B8GN83_THISH</name>
<dbReference type="Gene3D" id="1.10.760.10">
    <property type="entry name" value="Cytochrome c-like domain"/>
    <property type="match status" value="2"/>
</dbReference>
<dbReference type="OrthoDB" id="9808312at2"/>
<evidence type="ECO:0000256" key="5">
    <source>
        <dbReference type="ARBA" id="ARBA00022448"/>
    </source>
</evidence>
<dbReference type="SUPFAM" id="SSF46626">
    <property type="entry name" value="Cytochrome c"/>
    <property type="match status" value="2"/>
</dbReference>
<feature type="domain" description="Cytochrome c" evidence="21">
    <location>
        <begin position="61"/>
        <end position="155"/>
    </location>
</feature>
<evidence type="ECO:0000256" key="16">
    <source>
        <dbReference type="ARBA" id="ARBA00032236"/>
    </source>
</evidence>
<dbReference type="GO" id="GO:0020037">
    <property type="term" value="F:heme binding"/>
    <property type="evidence" value="ECO:0007669"/>
    <property type="project" value="InterPro"/>
</dbReference>
<dbReference type="GO" id="GO:0016740">
    <property type="term" value="F:transferase activity"/>
    <property type="evidence" value="ECO:0007669"/>
    <property type="project" value="UniProtKB-KW"/>
</dbReference>
<evidence type="ECO:0000256" key="18">
    <source>
        <dbReference type="ARBA" id="ARBA00048077"/>
    </source>
</evidence>